<evidence type="ECO:0000256" key="3">
    <source>
        <dbReference type="ARBA" id="ARBA00022448"/>
    </source>
</evidence>
<evidence type="ECO:0000256" key="7">
    <source>
        <dbReference type="ARBA" id="ARBA00023136"/>
    </source>
</evidence>
<dbReference type="AlphaFoldDB" id="A0A6N9TV82"/>
<comment type="subcellular location">
    <subcellularLocation>
        <location evidence="1">Cell membrane</location>
        <topology evidence="1">Multi-pass membrane protein</topology>
    </subcellularLocation>
</comment>
<keyword evidence="5 9" id="KW-0812">Transmembrane</keyword>
<protein>
    <recommendedName>
        <fullName evidence="14">Cation:proton antiporter</fullName>
    </recommendedName>
</protein>
<evidence type="ECO:0008006" key="14">
    <source>
        <dbReference type="Google" id="ProtNLM"/>
    </source>
</evidence>
<evidence type="ECO:0000313" key="12">
    <source>
        <dbReference type="Proteomes" id="UP000471293"/>
    </source>
</evidence>
<keyword evidence="6 9" id="KW-1133">Transmembrane helix</keyword>
<dbReference type="GO" id="GO:0015385">
    <property type="term" value="F:sodium:proton antiporter activity"/>
    <property type="evidence" value="ECO:0007669"/>
    <property type="project" value="TreeGrafter"/>
</dbReference>
<evidence type="ECO:0000313" key="10">
    <source>
        <dbReference type="EMBL" id="MBV7671682.1"/>
    </source>
</evidence>
<evidence type="ECO:0000313" key="11">
    <source>
        <dbReference type="EMBL" id="NEA14489.1"/>
    </source>
</evidence>
<feature type="region of interest" description="Disordered" evidence="8">
    <location>
        <begin position="93"/>
        <end position="115"/>
    </location>
</feature>
<comment type="similarity">
    <text evidence="2">Belongs to the CPA3 antiporters (TC 2.A.63) subunit F family.</text>
</comment>
<dbReference type="GO" id="GO:0005886">
    <property type="term" value="C:plasma membrane"/>
    <property type="evidence" value="ECO:0007669"/>
    <property type="project" value="UniProtKB-SubCell"/>
</dbReference>
<evidence type="ECO:0000256" key="2">
    <source>
        <dbReference type="ARBA" id="ARBA00009212"/>
    </source>
</evidence>
<keyword evidence="4" id="KW-1003">Cell membrane</keyword>
<dbReference type="EMBL" id="JAAGLQ010000050">
    <property type="protein sequence ID" value="NEA14489.1"/>
    <property type="molecule type" value="Genomic_DNA"/>
</dbReference>
<evidence type="ECO:0000256" key="8">
    <source>
        <dbReference type="SAM" id="MobiDB-lite"/>
    </source>
</evidence>
<sequence length="115" mass="12205">MSAPETVDRVLLVAAVVILVVAGALLLYRIWRGPSMLDRAISLDVLAALIIAGLGAKSAMARDPFYFPIMLVLAFLGFTGSVGIARFIAVRDRPPSRPAPARPAPARPGDKEGPR</sequence>
<dbReference type="RefSeq" id="WP_103493159.1">
    <property type="nucleotide sequence ID" value="NZ_JAAGLQ010000050.1"/>
</dbReference>
<reference evidence="10 13" key="2">
    <citation type="submission" date="2021-07" db="EMBL/GenBank/DDBJ databases">
        <title>Sequencing Streptomyces halstedii LGO-A4 genome an citrus endophytic actinomycete.</title>
        <authorList>
            <person name="Samborskyy M."/>
            <person name="Scott N."/>
            <person name="Deglau R."/>
            <person name="Dickens S."/>
            <person name="Oliveira L.G."/>
        </authorList>
    </citation>
    <scope>NUCLEOTIDE SEQUENCE [LARGE SCALE GENOMIC DNA]</scope>
    <source>
        <strain evidence="10 13">LGO-A4</strain>
    </source>
</reference>
<dbReference type="Proteomes" id="UP000735541">
    <property type="component" value="Unassembled WGS sequence"/>
</dbReference>
<dbReference type="Pfam" id="PF04066">
    <property type="entry name" value="MrpF_PhaF"/>
    <property type="match status" value="1"/>
</dbReference>
<feature type="compositionally biased region" description="Pro residues" evidence="8">
    <location>
        <begin position="96"/>
        <end position="106"/>
    </location>
</feature>
<name>A0A6N9TV82_STRHA</name>
<reference evidence="11 12" key="1">
    <citation type="submission" date="2020-01" db="EMBL/GenBank/DDBJ databases">
        <title>Insect and environment-associated Actinomycetes.</title>
        <authorList>
            <person name="Currrie C."/>
            <person name="Chevrette M."/>
            <person name="Carlson C."/>
            <person name="Stubbendieck R."/>
            <person name="Wendt-Pienkowski E."/>
        </authorList>
    </citation>
    <scope>NUCLEOTIDE SEQUENCE [LARGE SCALE GENOMIC DNA]</scope>
    <source>
        <strain evidence="11 12">SID11342</strain>
    </source>
</reference>
<evidence type="ECO:0000256" key="4">
    <source>
        <dbReference type="ARBA" id="ARBA00022475"/>
    </source>
</evidence>
<evidence type="ECO:0000256" key="9">
    <source>
        <dbReference type="SAM" id="Phobius"/>
    </source>
</evidence>
<dbReference type="EMBL" id="JAHUVW010000001">
    <property type="protein sequence ID" value="MBV7671682.1"/>
    <property type="molecule type" value="Genomic_DNA"/>
</dbReference>
<comment type="caution">
    <text evidence="11">The sequence shown here is derived from an EMBL/GenBank/DDBJ whole genome shotgun (WGS) entry which is preliminary data.</text>
</comment>
<keyword evidence="7 9" id="KW-0472">Membrane</keyword>
<feature type="transmembrane region" description="Helical" evidence="9">
    <location>
        <begin position="65"/>
        <end position="89"/>
    </location>
</feature>
<gene>
    <name evidence="11" type="ORF">G3I29_02825</name>
    <name evidence="10" type="ORF">STHAL_19740</name>
</gene>
<keyword evidence="3" id="KW-0813">Transport</keyword>
<evidence type="ECO:0000256" key="6">
    <source>
        <dbReference type="ARBA" id="ARBA00022989"/>
    </source>
</evidence>
<evidence type="ECO:0000313" key="13">
    <source>
        <dbReference type="Proteomes" id="UP000735541"/>
    </source>
</evidence>
<dbReference type="PANTHER" id="PTHR34702:SF1">
    <property type="entry name" value="NA(+)_H(+) ANTIPORTER SUBUNIT F"/>
    <property type="match status" value="1"/>
</dbReference>
<proteinExistence type="inferred from homology"/>
<accession>A0A6N9TV82</accession>
<keyword evidence="13" id="KW-1185">Reference proteome</keyword>
<organism evidence="11 12">
    <name type="scientific">Streptomyces halstedii</name>
    <dbReference type="NCBI Taxonomy" id="1944"/>
    <lineage>
        <taxon>Bacteria</taxon>
        <taxon>Bacillati</taxon>
        <taxon>Actinomycetota</taxon>
        <taxon>Actinomycetes</taxon>
        <taxon>Kitasatosporales</taxon>
        <taxon>Streptomycetaceae</taxon>
        <taxon>Streptomyces</taxon>
    </lineage>
</organism>
<feature type="transmembrane region" description="Helical" evidence="9">
    <location>
        <begin position="40"/>
        <end position="59"/>
    </location>
</feature>
<dbReference type="PANTHER" id="PTHR34702">
    <property type="entry name" value="NA(+)/H(+) ANTIPORTER SUBUNIT F1"/>
    <property type="match status" value="1"/>
</dbReference>
<dbReference type="InterPro" id="IPR007208">
    <property type="entry name" value="MrpF/PhaF-like"/>
</dbReference>
<evidence type="ECO:0000256" key="1">
    <source>
        <dbReference type="ARBA" id="ARBA00004651"/>
    </source>
</evidence>
<dbReference type="Proteomes" id="UP000471293">
    <property type="component" value="Unassembled WGS sequence"/>
</dbReference>
<feature type="transmembrane region" description="Helical" evidence="9">
    <location>
        <begin position="6"/>
        <end position="28"/>
    </location>
</feature>
<evidence type="ECO:0000256" key="5">
    <source>
        <dbReference type="ARBA" id="ARBA00022692"/>
    </source>
</evidence>